<dbReference type="InterPro" id="IPR050256">
    <property type="entry name" value="Glycosyltransferase_2"/>
</dbReference>
<evidence type="ECO:0000256" key="6">
    <source>
        <dbReference type="ARBA" id="ARBA00022989"/>
    </source>
</evidence>
<keyword evidence="2 10" id="KW-0328">Glycosyltransferase</keyword>
<evidence type="ECO:0000313" key="10">
    <source>
        <dbReference type="EMBL" id="MET4576922.1"/>
    </source>
</evidence>
<reference evidence="10 11" key="1">
    <citation type="submission" date="2024-06" db="EMBL/GenBank/DDBJ databases">
        <title>Sorghum-associated microbial communities from plants grown in Nebraska, USA.</title>
        <authorList>
            <person name="Schachtman D."/>
        </authorList>
    </citation>
    <scope>NUCLEOTIDE SEQUENCE [LARGE SCALE GENOMIC DNA]</scope>
    <source>
        <strain evidence="10 11">2709</strain>
    </source>
</reference>
<dbReference type="InterPro" id="IPR029044">
    <property type="entry name" value="Nucleotide-diphossugar_trans"/>
</dbReference>
<gene>
    <name evidence="10" type="ORF">ABIE13_002033</name>
</gene>
<keyword evidence="3 10" id="KW-0808">Transferase</keyword>
<keyword evidence="4 8" id="KW-0812">Transmembrane</keyword>
<evidence type="ECO:0000256" key="4">
    <source>
        <dbReference type="ARBA" id="ARBA00022692"/>
    </source>
</evidence>
<evidence type="ECO:0000259" key="9">
    <source>
        <dbReference type="Pfam" id="PF00535"/>
    </source>
</evidence>
<evidence type="ECO:0000256" key="3">
    <source>
        <dbReference type="ARBA" id="ARBA00022679"/>
    </source>
</evidence>
<feature type="transmembrane region" description="Helical" evidence="8">
    <location>
        <begin position="236"/>
        <end position="257"/>
    </location>
</feature>
<comment type="caution">
    <text evidence="10">The sequence shown here is derived from an EMBL/GenBank/DDBJ whole genome shotgun (WGS) entry which is preliminary data.</text>
</comment>
<keyword evidence="6 8" id="KW-1133">Transmembrane helix</keyword>
<proteinExistence type="predicted"/>
<evidence type="ECO:0000256" key="2">
    <source>
        <dbReference type="ARBA" id="ARBA00022676"/>
    </source>
</evidence>
<evidence type="ECO:0000313" key="11">
    <source>
        <dbReference type="Proteomes" id="UP001549320"/>
    </source>
</evidence>
<protein>
    <submittedName>
        <fullName evidence="10">Glycosyltransferase involved in cell wall biosynthesis</fullName>
        <ecNumber evidence="10">2.4.-.-</ecNumber>
    </submittedName>
</protein>
<dbReference type="Proteomes" id="UP001549320">
    <property type="component" value="Unassembled WGS sequence"/>
</dbReference>
<sequence length="326" mass="35726">MFDRNQTTPSISCIMPAYNEARGLVSVTERVLAALNALSPKVEIIIVNDGSRDDTSAVARQLCALHPQVRLVDLSRNFGKEAALTAGLDAALGDVAILMDSDGQHPVSLLAEMLQEWRQGSDVVYAVRRSREDQSRLHKRLANLFYSLVNFGNPVKIPAGAGDFRLLDRKVVHALNSLPERHRFMKGLYAWVGFPSKAIDYLPLDRESGQSSFRLGGALRLGVTGLLAFSSAPLRAVGLLGLLLSMLSLGYATWVVIEYFWLGISVPGHATLVVSLMLLSGVQLTAIGLLAEYVARIYDEVKQRPNYLVAENRGQGLREDKTPADR</sequence>
<name>A0ABV2Q7L2_9BURK</name>
<keyword evidence="11" id="KW-1185">Reference proteome</keyword>
<dbReference type="Gene3D" id="3.90.550.10">
    <property type="entry name" value="Spore Coat Polysaccharide Biosynthesis Protein SpsA, Chain A"/>
    <property type="match status" value="1"/>
</dbReference>
<feature type="transmembrane region" description="Helical" evidence="8">
    <location>
        <begin position="269"/>
        <end position="295"/>
    </location>
</feature>
<evidence type="ECO:0000256" key="1">
    <source>
        <dbReference type="ARBA" id="ARBA00022475"/>
    </source>
</evidence>
<keyword evidence="1" id="KW-1003">Cell membrane</keyword>
<dbReference type="EMBL" id="JBEPSH010000004">
    <property type="protein sequence ID" value="MET4576922.1"/>
    <property type="molecule type" value="Genomic_DNA"/>
</dbReference>
<organism evidence="10 11">
    <name type="scientific">Ottowia thiooxydans</name>
    <dbReference type="NCBI Taxonomy" id="219182"/>
    <lineage>
        <taxon>Bacteria</taxon>
        <taxon>Pseudomonadati</taxon>
        <taxon>Pseudomonadota</taxon>
        <taxon>Betaproteobacteria</taxon>
        <taxon>Burkholderiales</taxon>
        <taxon>Comamonadaceae</taxon>
        <taxon>Ottowia</taxon>
    </lineage>
</organism>
<dbReference type="PANTHER" id="PTHR48090">
    <property type="entry name" value="UNDECAPRENYL-PHOSPHATE 4-DEOXY-4-FORMAMIDO-L-ARABINOSE TRANSFERASE-RELATED"/>
    <property type="match status" value="1"/>
</dbReference>
<keyword evidence="7 8" id="KW-0472">Membrane</keyword>
<dbReference type="Pfam" id="PF00535">
    <property type="entry name" value="Glycos_transf_2"/>
    <property type="match status" value="1"/>
</dbReference>
<accession>A0ABV2Q7L2</accession>
<dbReference type="CDD" id="cd04187">
    <property type="entry name" value="DPM1_like_bac"/>
    <property type="match status" value="1"/>
</dbReference>
<dbReference type="InterPro" id="IPR001173">
    <property type="entry name" value="Glyco_trans_2-like"/>
</dbReference>
<evidence type="ECO:0000256" key="8">
    <source>
        <dbReference type="SAM" id="Phobius"/>
    </source>
</evidence>
<dbReference type="PANTHER" id="PTHR48090:SF3">
    <property type="entry name" value="UNDECAPRENYL-PHOSPHATE 4-DEOXY-4-FORMAMIDO-L-ARABINOSE TRANSFERASE"/>
    <property type="match status" value="1"/>
</dbReference>
<dbReference type="RefSeq" id="WP_354442987.1">
    <property type="nucleotide sequence ID" value="NZ_JBEPSH010000004.1"/>
</dbReference>
<evidence type="ECO:0000256" key="7">
    <source>
        <dbReference type="ARBA" id="ARBA00023136"/>
    </source>
</evidence>
<evidence type="ECO:0000256" key="5">
    <source>
        <dbReference type="ARBA" id="ARBA00022985"/>
    </source>
</evidence>
<dbReference type="EC" id="2.4.-.-" evidence="10"/>
<feature type="domain" description="Glycosyltransferase 2-like" evidence="9">
    <location>
        <begin position="12"/>
        <end position="173"/>
    </location>
</feature>
<dbReference type="SUPFAM" id="SSF53448">
    <property type="entry name" value="Nucleotide-diphospho-sugar transferases"/>
    <property type="match status" value="1"/>
</dbReference>
<keyword evidence="5" id="KW-0448">Lipopolysaccharide biosynthesis</keyword>
<dbReference type="GO" id="GO:0016757">
    <property type="term" value="F:glycosyltransferase activity"/>
    <property type="evidence" value="ECO:0007669"/>
    <property type="project" value="UniProtKB-KW"/>
</dbReference>